<name>X0TU16_9ZZZZ</name>
<feature type="non-terminal residue" evidence="1">
    <location>
        <position position="82"/>
    </location>
</feature>
<proteinExistence type="predicted"/>
<protein>
    <submittedName>
        <fullName evidence="1">Uncharacterized protein</fullName>
    </submittedName>
</protein>
<sequence>MEPIRTRDIDLMVKLKLPVIGSKTVDQLLVEAGFKPNFKSRETPPVICYEGNIDGHEVEIEFLTDQRGAKEDVVIEVQKGLS</sequence>
<organism evidence="1">
    <name type="scientific">marine sediment metagenome</name>
    <dbReference type="NCBI Taxonomy" id="412755"/>
    <lineage>
        <taxon>unclassified sequences</taxon>
        <taxon>metagenomes</taxon>
        <taxon>ecological metagenomes</taxon>
    </lineage>
</organism>
<evidence type="ECO:0000313" key="1">
    <source>
        <dbReference type="EMBL" id="GAF79610.1"/>
    </source>
</evidence>
<comment type="caution">
    <text evidence="1">The sequence shown here is derived from an EMBL/GenBank/DDBJ whole genome shotgun (WGS) entry which is preliminary data.</text>
</comment>
<accession>X0TU16</accession>
<dbReference type="EMBL" id="BARS01002002">
    <property type="protein sequence ID" value="GAF79610.1"/>
    <property type="molecule type" value="Genomic_DNA"/>
</dbReference>
<dbReference type="AlphaFoldDB" id="X0TU16"/>
<reference evidence="1" key="1">
    <citation type="journal article" date="2014" name="Front. Microbiol.">
        <title>High frequency of phylogenetically diverse reductive dehalogenase-homologous genes in deep subseafloor sedimentary metagenomes.</title>
        <authorList>
            <person name="Kawai M."/>
            <person name="Futagami T."/>
            <person name="Toyoda A."/>
            <person name="Takaki Y."/>
            <person name="Nishi S."/>
            <person name="Hori S."/>
            <person name="Arai W."/>
            <person name="Tsubouchi T."/>
            <person name="Morono Y."/>
            <person name="Uchiyama I."/>
            <person name="Ito T."/>
            <person name="Fujiyama A."/>
            <person name="Inagaki F."/>
            <person name="Takami H."/>
        </authorList>
    </citation>
    <scope>NUCLEOTIDE SEQUENCE</scope>
    <source>
        <strain evidence="1">Expedition CK06-06</strain>
    </source>
</reference>
<gene>
    <name evidence="1" type="ORF">S01H1_03716</name>
</gene>